<gene>
    <name evidence="7" type="ORF">MNBD_GAMMA04-783</name>
</gene>
<evidence type="ECO:0000256" key="6">
    <source>
        <dbReference type="ARBA" id="ARBA00023316"/>
    </source>
</evidence>
<proteinExistence type="predicted"/>
<dbReference type="PANTHER" id="PTHR30518:SF2">
    <property type="entry name" value="ENDOLYTIC MUREIN TRANSGLYCOSYLASE"/>
    <property type="match status" value="1"/>
</dbReference>
<evidence type="ECO:0000256" key="5">
    <source>
        <dbReference type="ARBA" id="ARBA00023239"/>
    </source>
</evidence>
<keyword evidence="2" id="KW-0812">Transmembrane</keyword>
<dbReference type="PANTHER" id="PTHR30518">
    <property type="entry name" value="ENDOLYTIC MUREIN TRANSGLYCOSYLASE"/>
    <property type="match status" value="1"/>
</dbReference>
<keyword evidence="1" id="KW-1003">Cell membrane</keyword>
<name>A0A3B0W1T0_9ZZZZ</name>
<feature type="non-terminal residue" evidence="7">
    <location>
        <position position="259"/>
    </location>
</feature>
<reference evidence="7" key="1">
    <citation type="submission" date="2018-06" db="EMBL/GenBank/DDBJ databases">
        <authorList>
            <person name="Zhirakovskaya E."/>
        </authorList>
    </citation>
    <scope>NUCLEOTIDE SEQUENCE</scope>
</reference>
<keyword evidence="6" id="KW-0961">Cell wall biogenesis/degradation</keyword>
<sequence>MKWMKQLLWLIAGFAMLLALVFAWQANQFLKAPISEQTASVVIDIKPGSSAQRVANLLHQKGLLSSPKWFTWYLRYQEKHHLLKAGEIQIQPNWSVDELIEHLIKGDTVQYPVTLIAGQTVQQALASIQALPKIKKTLDINDVVALQSLFGIESKVNPKYPYASLEGRLLPETYHYQAGDTDKQIVLRAHKALKQTLASEWEKREKGLPINTPYEALILASIVEKETGIAAERAKIAGVFVNRMRRGMRLQTDPTVIYG</sequence>
<keyword evidence="4" id="KW-0472">Membrane</keyword>
<dbReference type="EMBL" id="UOFB01000401">
    <property type="protein sequence ID" value="VAW49848.1"/>
    <property type="molecule type" value="Genomic_DNA"/>
</dbReference>
<evidence type="ECO:0000256" key="1">
    <source>
        <dbReference type="ARBA" id="ARBA00022475"/>
    </source>
</evidence>
<evidence type="ECO:0000313" key="7">
    <source>
        <dbReference type="EMBL" id="VAW49848.1"/>
    </source>
</evidence>
<dbReference type="GO" id="GO:0071555">
    <property type="term" value="P:cell wall organization"/>
    <property type="evidence" value="ECO:0007669"/>
    <property type="project" value="UniProtKB-KW"/>
</dbReference>
<dbReference type="NCBIfam" id="TIGR00247">
    <property type="entry name" value="endolytic transglycosylase MltG"/>
    <property type="match status" value="1"/>
</dbReference>
<dbReference type="Gene3D" id="3.30.1490.480">
    <property type="entry name" value="Endolytic murein transglycosylase"/>
    <property type="match status" value="1"/>
</dbReference>
<evidence type="ECO:0000256" key="3">
    <source>
        <dbReference type="ARBA" id="ARBA00022989"/>
    </source>
</evidence>
<protein>
    <submittedName>
        <fullName evidence="7">FIG004453: protein YceG like</fullName>
    </submittedName>
</protein>
<organism evidence="7">
    <name type="scientific">hydrothermal vent metagenome</name>
    <dbReference type="NCBI Taxonomy" id="652676"/>
    <lineage>
        <taxon>unclassified sequences</taxon>
        <taxon>metagenomes</taxon>
        <taxon>ecological metagenomes</taxon>
    </lineage>
</organism>
<dbReference type="GO" id="GO:0016829">
    <property type="term" value="F:lyase activity"/>
    <property type="evidence" value="ECO:0007669"/>
    <property type="project" value="UniProtKB-KW"/>
</dbReference>
<dbReference type="AlphaFoldDB" id="A0A3B0W1T0"/>
<dbReference type="InterPro" id="IPR003770">
    <property type="entry name" value="MLTG-like"/>
</dbReference>
<accession>A0A3B0W1T0</accession>
<evidence type="ECO:0000256" key="2">
    <source>
        <dbReference type="ARBA" id="ARBA00022692"/>
    </source>
</evidence>
<evidence type="ECO:0000256" key="4">
    <source>
        <dbReference type="ARBA" id="ARBA00023136"/>
    </source>
</evidence>
<keyword evidence="5" id="KW-0456">Lyase</keyword>
<keyword evidence="3" id="KW-1133">Transmembrane helix</keyword>
<dbReference type="Pfam" id="PF02618">
    <property type="entry name" value="YceG"/>
    <property type="match status" value="1"/>
</dbReference>